<dbReference type="Proteomes" id="UP001597343">
    <property type="component" value="Unassembled WGS sequence"/>
</dbReference>
<keyword evidence="2" id="KW-0489">Methyltransferase</keyword>
<dbReference type="CDD" id="cd02440">
    <property type="entry name" value="AdoMet_MTases"/>
    <property type="match status" value="1"/>
</dbReference>
<dbReference type="EMBL" id="JBHUIO010000011">
    <property type="protein sequence ID" value="MFD2172034.1"/>
    <property type="molecule type" value="Genomic_DNA"/>
</dbReference>
<sequence>MAINFHAEKNRFSYARRLVDVSWTAMIEKLVEVRGTDAVDIGCGGGIYTRTLAHLGAERVTGIDFSSEMLKGARSQTDGYPQISYLSGHALATGLSDRSADLVLQRALTHHLQDEQLLDCFAEAHRILRPAGVLLVQNRTPEDCLLPGSETHLRGYFFELYPRLVEREVGRRHKSELMIDSLRAAGFSVVEEHQLWETRKVYPDLEELAVDLLTRSGRSILHELSDPELQELVAHIQDRLLQIGVQEVWEQDRWTIWKAVKGDSSQGAV</sequence>
<evidence type="ECO:0000313" key="2">
    <source>
        <dbReference type="EMBL" id="MFD2172034.1"/>
    </source>
</evidence>
<gene>
    <name evidence="2" type="ORF">ACFSOY_18885</name>
</gene>
<dbReference type="PANTHER" id="PTHR42912:SF6">
    <property type="entry name" value="METHYLTRANSFERASE TYPE 11 DOMAIN-CONTAINING PROTEIN"/>
    <property type="match status" value="1"/>
</dbReference>
<dbReference type="Gene3D" id="3.40.50.150">
    <property type="entry name" value="Vaccinia Virus protein VP39"/>
    <property type="match status" value="1"/>
</dbReference>
<dbReference type="InterPro" id="IPR029063">
    <property type="entry name" value="SAM-dependent_MTases_sf"/>
</dbReference>
<feature type="domain" description="Methyltransferase type 11" evidence="1">
    <location>
        <begin position="39"/>
        <end position="135"/>
    </location>
</feature>
<dbReference type="InterPro" id="IPR050508">
    <property type="entry name" value="Methyltransf_Superfamily"/>
</dbReference>
<dbReference type="Pfam" id="PF08241">
    <property type="entry name" value="Methyltransf_11"/>
    <property type="match status" value="1"/>
</dbReference>
<keyword evidence="3" id="KW-1185">Reference proteome</keyword>
<dbReference type="GO" id="GO:0008168">
    <property type="term" value="F:methyltransferase activity"/>
    <property type="evidence" value="ECO:0007669"/>
    <property type="project" value="UniProtKB-KW"/>
</dbReference>
<proteinExistence type="predicted"/>
<reference evidence="3" key="1">
    <citation type="journal article" date="2019" name="Int. J. Syst. Evol. Microbiol.">
        <title>The Global Catalogue of Microorganisms (GCM) 10K type strain sequencing project: providing services to taxonomists for standard genome sequencing and annotation.</title>
        <authorList>
            <consortium name="The Broad Institute Genomics Platform"/>
            <consortium name="The Broad Institute Genome Sequencing Center for Infectious Disease"/>
            <person name="Wu L."/>
            <person name="Ma J."/>
        </authorList>
    </citation>
    <scope>NUCLEOTIDE SEQUENCE [LARGE SCALE GENOMIC DNA]</scope>
    <source>
        <strain evidence="3">CGMCC 1.13574</strain>
    </source>
</reference>
<dbReference type="SUPFAM" id="SSF53335">
    <property type="entry name" value="S-adenosyl-L-methionine-dependent methyltransferases"/>
    <property type="match status" value="1"/>
</dbReference>
<organism evidence="2 3">
    <name type="scientific">Tumebacillus lipolyticus</name>
    <dbReference type="NCBI Taxonomy" id="1280370"/>
    <lineage>
        <taxon>Bacteria</taxon>
        <taxon>Bacillati</taxon>
        <taxon>Bacillota</taxon>
        <taxon>Bacilli</taxon>
        <taxon>Bacillales</taxon>
        <taxon>Alicyclobacillaceae</taxon>
        <taxon>Tumebacillus</taxon>
    </lineage>
</organism>
<dbReference type="InterPro" id="IPR013216">
    <property type="entry name" value="Methyltransf_11"/>
</dbReference>
<protein>
    <submittedName>
        <fullName evidence="2">Class I SAM-dependent methyltransferase</fullName>
        <ecNumber evidence="2">2.1.1.-</ecNumber>
    </submittedName>
</protein>
<comment type="caution">
    <text evidence="2">The sequence shown here is derived from an EMBL/GenBank/DDBJ whole genome shotgun (WGS) entry which is preliminary data.</text>
</comment>
<evidence type="ECO:0000259" key="1">
    <source>
        <dbReference type="Pfam" id="PF08241"/>
    </source>
</evidence>
<dbReference type="RefSeq" id="WP_386049342.1">
    <property type="nucleotide sequence ID" value="NZ_JBHUIO010000011.1"/>
</dbReference>
<name>A0ABW5A381_9BACL</name>
<keyword evidence="2" id="KW-0808">Transferase</keyword>
<accession>A0ABW5A381</accession>
<dbReference type="GO" id="GO:0032259">
    <property type="term" value="P:methylation"/>
    <property type="evidence" value="ECO:0007669"/>
    <property type="project" value="UniProtKB-KW"/>
</dbReference>
<dbReference type="EC" id="2.1.1.-" evidence="2"/>
<dbReference type="PANTHER" id="PTHR42912">
    <property type="entry name" value="METHYLTRANSFERASE"/>
    <property type="match status" value="1"/>
</dbReference>
<evidence type="ECO:0000313" key="3">
    <source>
        <dbReference type="Proteomes" id="UP001597343"/>
    </source>
</evidence>